<feature type="compositionally biased region" description="Basic and acidic residues" evidence="4">
    <location>
        <begin position="151"/>
        <end position="163"/>
    </location>
</feature>
<evidence type="ECO:0000256" key="2">
    <source>
        <dbReference type="ARBA" id="ARBA00023043"/>
    </source>
</evidence>
<dbReference type="InterPro" id="IPR002110">
    <property type="entry name" value="Ankyrin_rpt"/>
</dbReference>
<comment type="caution">
    <text evidence="5">The sequence shown here is derived from an EMBL/GenBank/DDBJ whole genome shotgun (WGS) entry which is preliminary data.</text>
</comment>
<dbReference type="SUPFAM" id="SSF48403">
    <property type="entry name" value="Ankyrin repeat"/>
    <property type="match status" value="1"/>
</dbReference>
<keyword evidence="1" id="KW-0677">Repeat</keyword>
<feature type="region of interest" description="Disordered" evidence="4">
    <location>
        <begin position="1"/>
        <end position="255"/>
    </location>
</feature>
<feature type="repeat" description="ANK" evidence="3">
    <location>
        <begin position="568"/>
        <end position="600"/>
    </location>
</feature>
<name>A0ABR0SSV2_9HYPO</name>
<gene>
    <name evidence="5" type="ORF">PT974_03199</name>
</gene>
<dbReference type="EMBL" id="JAVFKD010000004">
    <property type="protein sequence ID" value="KAK5994815.1"/>
    <property type="molecule type" value="Genomic_DNA"/>
</dbReference>
<dbReference type="PROSITE" id="PS50297">
    <property type="entry name" value="ANK_REP_REGION"/>
    <property type="match status" value="2"/>
</dbReference>
<organism evidence="5 6">
    <name type="scientific">Cladobotryum mycophilum</name>
    <dbReference type="NCBI Taxonomy" id="491253"/>
    <lineage>
        <taxon>Eukaryota</taxon>
        <taxon>Fungi</taxon>
        <taxon>Dikarya</taxon>
        <taxon>Ascomycota</taxon>
        <taxon>Pezizomycotina</taxon>
        <taxon>Sordariomycetes</taxon>
        <taxon>Hypocreomycetidae</taxon>
        <taxon>Hypocreales</taxon>
        <taxon>Hypocreaceae</taxon>
        <taxon>Cladobotryum</taxon>
    </lineage>
</organism>
<dbReference type="Proteomes" id="UP001338125">
    <property type="component" value="Unassembled WGS sequence"/>
</dbReference>
<feature type="compositionally biased region" description="Basic and acidic residues" evidence="4">
    <location>
        <begin position="105"/>
        <end position="123"/>
    </location>
</feature>
<keyword evidence="6" id="KW-1185">Reference proteome</keyword>
<dbReference type="SMART" id="SM00248">
    <property type="entry name" value="ANK"/>
    <property type="match status" value="3"/>
</dbReference>
<feature type="compositionally biased region" description="Basic and acidic residues" evidence="4">
    <location>
        <begin position="701"/>
        <end position="711"/>
    </location>
</feature>
<protein>
    <submittedName>
        <fullName evidence="5">Ankyrin-3</fullName>
    </submittedName>
</protein>
<accession>A0ABR0SSV2</accession>
<dbReference type="Pfam" id="PF00023">
    <property type="entry name" value="Ank"/>
    <property type="match status" value="1"/>
</dbReference>
<evidence type="ECO:0000313" key="5">
    <source>
        <dbReference type="EMBL" id="KAK5994815.1"/>
    </source>
</evidence>
<feature type="region of interest" description="Disordered" evidence="4">
    <location>
        <begin position="701"/>
        <end position="722"/>
    </location>
</feature>
<evidence type="ECO:0000256" key="3">
    <source>
        <dbReference type="PROSITE-ProRule" id="PRU00023"/>
    </source>
</evidence>
<sequence>MPLFPFRSSSVKAKSSGGGGGGLFSKKNNRQDGPKRNSASTSDDRRRRRSSPNRDVLLPPEPHGPLVSTRDSRSRDPVPRPPPTRRGRGSPKRRSTYRSSRSPPPHRDSSRDGHHDRRPESPTRRRYSSSEIPRPQLSSPTPGSPSHLRPPTHDSPNRRDRPGYHPAPVASAPSIHQQSNYAHPSSHPTSPPKYPASAHYRPQAASAINSPRPKPSAPAHPYRPHSSEGHGARPQHGPAKPAGTSIPHPTHSAGEVDGVEGFFKRFPTSFATYTAVKELSKHADRAKEWAEWFNHVNGAPDEIRLLSSKVKIAKDTVLQIQSSLEARPDLIEDETGQNLKVQIDEVIDNTSETLKRMTKLLSSFTAAVQQDGTALGRLEGFWHSYNYKNEGEGQIRATDAELQIHLTELTTLMSNIYARALRSPGPSSPRVTTPNATTPTQSTTAPRPQEPAGSVNAPDTSSRPAPETPKPAEATKPPTNETAPQPSFNLPRKPPRDTNSYPSSSPPSAQPTGTPLTPNVSSNHAAPHINIDPKPDPKDILLDATWEGDLTAVSEALRNASPNTCDPRNLTPLHLAAERDHMAVAMLLLDRGANIHARADGGCMPLHLAARYASADTVEMLIDRAGADPNARTSDGRTPLHYAARSAEDGGDERREVIRTLRDFGADPTLTTRKGETPRDVAQKRDNWDAAATLRRAEKKWEEEHIEHEPEQNWFQRHGLMK</sequence>
<evidence type="ECO:0000313" key="6">
    <source>
        <dbReference type="Proteomes" id="UP001338125"/>
    </source>
</evidence>
<proteinExistence type="predicted"/>
<feature type="repeat" description="ANK" evidence="3">
    <location>
        <begin position="635"/>
        <end position="673"/>
    </location>
</feature>
<evidence type="ECO:0000256" key="1">
    <source>
        <dbReference type="ARBA" id="ARBA00022737"/>
    </source>
</evidence>
<feature type="repeat" description="ANK" evidence="3">
    <location>
        <begin position="601"/>
        <end position="634"/>
    </location>
</feature>
<reference evidence="5 6" key="1">
    <citation type="submission" date="2024-01" db="EMBL/GenBank/DDBJ databases">
        <title>Complete genome of Cladobotryum mycophilum ATHUM6906.</title>
        <authorList>
            <person name="Christinaki A.C."/>
            <person name="Myridakis A.I."/>
            <person name="Kouvelis V.N."/>
        </authorList>
    </citation>
    <scope>NUCLEOTIDE SEQUENCE [LARGE SCALE GENOMIC DNA]</scope>
    <source>
        <strain evidence="5 6">ATHUM6906</strain>
    </source>
</reference>
<feature type="compositionally biased region" description="Low complexity" evidence="4">
    <location>
        <begin position="429"/>
        <end position="447"/>
    </location>
</feature>
<evidence type="ECO:0000256" key="4">
    <source>
        <dbReference type="SAM" id="MobiDB-lite"/>
    </source>
</evidence>
<feature type="region of interest" description="Disordered" evidence="4">
    <location>
        <begin position="420"/>
        <end position="536"/>
    </location>
</feature>
<dbReference type="Pfam" id="PF12796">
    <property type="entry name" value="Ank_2"/>
    <property type="match status" value="1"/>
</dbReference>
<dbReference type="PANTHER" id="PTHR24171:SF9">
    <property type="entry name" value="ANKYRIN REPEAT DOMAIN-CONTAINING PROTEIN 39"/>
    <property type="match status" value="1"/>
</dbReference>
<dbReference type="PANTHER" id="PTHR24171">
    <property type="entry name" value="ANKYRIN REPEAT DOMAIN-CONTAINING PROTEIN 39-RELATED"/>
    <property type="match status" value="1"/>
</dbReference>
<keyword evidence="2 3" id="KW-0040">ANK repeat</keyword>
<dbReference type="InterPro" id="IPR036770">
    <property type="entry name" value="Ankyrin_rpt-contain_sf"/>
</dbReference>
<dbReference type="Gene3D" id="1.25.40.20">
    <property type="entry name" value="Ankyrin repeat-containing domain"/>
    <property type="match status" value="1"/>
</dbReference>
<feature type="compositionally biased region" description="Basic residues" evidence="4">
    <location>
        <begin position="83"/>
        <end position="96"/>
    </location>
</feature>
<feature type="compositionally biased region" description="Polar residues" evidence="4">
    <location>
        <begin position="174"/>
        <end position="188"/>
    </location>
</feature>
<dbReference type="PROSITE" id="PS50088">
    <property type="entry name" value="ANK_REPEAT"/>
    <property type="match status" value="3"/>
</dbReference>